<organism evidence="2 3">
    <name type="scientific">Meganyctiphanes norvegica</name>
    <name type="common">Northern krill</name>
    <name type="synonym">Thysanopoda norvegica</name>
    <dbReference type="NCBI Taxonomy" id="48144"/>
    <lineage>
        <taxon>Eukaryota</taxon>
        <taxon>Metazoa</taxon>
        <taxon>Ecdysozoa</taxon>
        <taxon>Arthropoda</taxon>
        <taxon>Crustacea</taxon>
        <taxon>Multicrustacea</taxon>
        <taxon>Malacostraca</taxon>
        <taxon>Eumalacostraca</taxon>
        <taxon>Eucarida</taxon>
        <taxon>Euphausiacea</taxon>
        <taxon>Euphausiidae</taxon>
        <taxon>Meganyctiphanes</taxon>
    </lineage>
</organism>
<proteinExistence type="predicted"/>
<gene>
    <name evidence="2" type="ORF">MNOR_LOCUS32883</name>
</gene>
<sequence length="561" mass="64901">VSVRHPNCRKLFQIEDFHQQVSTQENDDMEMMYRSLSEELPPTAVDQGMEPLTKLQVMKGTVPYLPCRIQLYDVKQLRRCLHLRHSNARNNNGINDNDSHNIKSSNITTTWLAFAGDSKMRDKFVALVFGLRSDFNWTISWDAQTNGEYVPLNMEDLEEQISKTSMNSMRVVSTDGLLQVDFVSATLGLNTVVHGIRPVPLLRRWAATSEDLPHLIVIGHGMWTFAKSWIKKQPLLDSYDEVLENWKETADVLVSLAARTNVLVWPQNRKRILSALDHIRNENYKIFDILVNAHGSRAAQEWIEKAMHESMKNTGLIQWDSSVPFNRANIRECEAIREVLHRTNDGDDSTASGNYVASGKRKKRRDQGEIMKQTDMDNKTMIERKYKDNTTAIEEIYKQTRSAMEEKKKKRFIKKKLGVNLISVNEKISTKDNDIDTNKSLGRQQIRNREPNKSVKVNYKVPLNISLNNSLNNRKLDKLTVEKMFYIFDGTKSYHKYIDYILVALKTMPFKDLESLYDSPILSCNDALHSTKSTIQDEIYMIYNLLCNQYEPKQDDLCCQM</sequence>
<dbReference type="EMBL" id="CAXKWB010045788">
    <property type="protein sequence ID" value="CAL4162795.1"/>
    <property type="molecule type" value="Genomic_DNA"/>
</dbReference>
<dbReference type="Proteomes" id="UP001497623">
    <property type="component" value="Unassembled WGS sequence"/>
</dbReference>
<dbReference type="AlphaFoldDB" id="A0AAV2S6K7"/>
<feature type="non-terminal residue" evidence="2">
    <location>
        <position position="1"/>
    </location>
</feature>
<protein>
    <submittedName>
        <fullName evidence="2">Uncharacterized protein</fullName>
    </submittedName>
</protein>
<name>A0AAV2S6K7_MEGNR</name>
<evidence type="ECO:0000313" key="2">
    <source>
        <dbReference type="EMBL" id="CAL4162795.1"/>
    </source>
</evidence>
<keyword evidence="3" id="KW-1185">Reference proteome</keyword>
<evidence type="ECO:0000256" key="1">
    <source>
        <dbReference type="SAM" id="MobiDB-lite"/>
    </source>
</evidence>
<evidence type="ECO:0000313" key="3">
    <source>
        <dbReference type="Proteomes" id="UP001497623"/>
    </source>
</evidence>
<feature type="region of interest" description="Disordered" evidence="1">
    <location>
        <begin position="344"/>
        <end position="372"/>
    </location>
</feature>
<accession>A0AAV2S6K7</accession>
<comment type="caution">
    <text evidence="2">The sequence shown here is derived from an EMBL/GenBank/DDBJ whole genome shotgun (WGS) entry which is preliminary data.</text>
</comment>
<reference evidence="2 3" key="1">
    <citation type="submission" date="2024-05" db="EMBL/GenBank/DDBJ databases">
        <authorList>
            <person name="Wallberg A."/>
        </authorList>
    </citation>
    <scope>NUCLEOTIDE SEQUENCE [LARGE SCALE GENOMIC DNA]</scope>
</reference>